<evidence type="ECO:0000313" key="2">
    <source>
        <dbReference type="Proteomes" id="UP000053676"/>
    </source>
</evidence>
<sequence length="64" mass="7458">MGCSVDLHQKCRKKTRLLAMNDHLIKNLMVGAFQRVRITIRLRSVHALSIRRLLMNQSGVHYQT</sequence>
<reference evidence="2" key="1">
    <citation type="journal article" date="2014" name="Nat. Genet.">
        <title>Genome of the human hookworm Necator americanus.</title>
        <authorList>
            <person name="Tang Y.T."/>
            <person name="Gao X."/>
            <person name="Rosa B.A."/>
            <person name="Abubucker S."/>
            <person name="Hallsworth-Pepin K."/>
            <person name="Martin J."/>
            <person name="Tyagi R."/>
            <person name="Heizer E."/>
            <person name="Zhang X."/>
            <person name="Bhonagiri-Palsikar V."/>
            <person name="Minx P."/>
            <person name="Warren W.C."/>
            <person name="Wang Q."/>
            <person name="Zhan B."/>
            <person name="Hotez P.J."/>
            <person name="Sternberg P.W."/>
            <person name="Dougall A."/>
            <person name="Gaze S.T."/>
            <person name="Mulvenna J."/>
            <person name="Sotillo J."/>
            <person name="Ranganathan S."/>
            <person name="Rabelo E.M."/>
            <person name="Wilson R.K."/>
            <person name="Felgner P.L."/>
            <person name="Bethony J."/>
            <person name="Hawdon J.M."/>
            <person name="Gasser R.B."/>
            <person name="Loukas A."/>
            <person name="Mitreva M."/>
        </authorList>
    </citation>
    <scope>NUCLEOTIDE SEQUENCE [LARGE SCALE GENOMIC DNA]</scope>
</reference>
<dbReference type="KEGG" id="nai:NECAME_07415"/>
<dbReference type="AlphaFoldDB" id="W2TNV1"/>
<evidence type="ECO:0000313" key="1">
    <source>
        <dbReference type="EMBL" id="ETN83354.1"/>
    </source>
</evidence>
<dbReference type="Proteomes" id="UP000053676">
    <property type="component" value="Unassembled WGS sequence"/>
</dbReference>
<name>W2TNV1_NECAM</name>
<protein>
    <submittedName>
        <fullName evidence="1">Uncharacterized protein</fullName>
    </submittedName>
</protein>
<dbReference type="GeneID" id="25347445"/>
<dbReference type="CTD" id="25347445"/>
<dbReference type="EMBL" id="KI658222">
    <property type="protein sequence ID" value="ETN83354.1"/>
    <property type="molecule type" value="Genomic_DNA"/>
</dbReference>
<organism evidence="1 2">
    <name type="scientific">Necator americanus</name>
    <name type="common">Human hookworm</name>
    <dbReference type="NCBI Taxonomy" id="51031"/>
    <lineage>
        <taxon>Eukaryota</taxon>
        <taxon>Metazoa</taxon>
        <taxon>Ecdysozoa</taxon>
        <taxon>Nematoda</taxon>
        <taxon>Chromadorea</taxon>
        <taxon>Rhabditida</taxon>
        <taxon>Rhabditina</taxon>
        <taxon>Rhabditomorpha</taxon>
        <taxon>Strongyloidea</taxon>
        <taxon>Ancylostomatidae</taxon>
        <taxon>Bunostominae</taxon>
        <taxon>Necator</taxon>
    </lineage>
</organism>
<gene>
    <name evidence="1" type="ORF">NECAME_07415</name>
</gene>
<proteinExistence type="predicted"/>
<keyword evidence="2" id="KW-1185">Reference proteome</keyword>
<accession>W2TNV1</accession>